<dbReference type="Pfam" id="PF00249">
    <property type="entry name" value="Myb_DNA-binding"/>
    <property type="match status" value="1"/>
</dbReference>
<dbReference type="SUPFAM" id="SSF46689">
    <property type="entry name" value="Homeodomain-like"/>
    <property type="match status" value="1"/>
</dbReference>
<evidence type="ECO:0000256" key="1">
    <source>
        <dbReference type="ARBA" id="ARBA00004123"/>
    </source>
</evidence>
<dbReference type="GO" id="GO:0005634">
    <property type="term" value="C:nucleus"/>
    <property type="evidence" value="ECO:0007669"/>
    <property type="project" value="UniProtKB-SubCell"/>
</dbReference>
<dbReference type="GO" id="GO:0003677">
    <property type="term" value="F:DNA binding"/>
    <property type="evidence" value="ECO:0007669"/>
    <property type="project" value="UniProtKB-KW"/>
</dbReference>
<dbReference type="PANTHER" id="PTHR47994">
    <property type="entry name" value="F14D16.11-RELATED"/>
    <property type="match status" value="1"/>
</dbReference>
<dbReference type="Gene3D" id="1.10.10.60">
    <property type="entry name" value="Homeodomain-like"/>
    <property type="match status" value="1"/>
</dbReference>
<feature type="domain" description="HTH myb-type" evidence="6">
    <location>
        <begin position="1"/>
        <end position="31"/>
    </location>
</feature>
<evidence type="ECO:0000259" key="6">
    <source>
        <dbReference type="PROSITE" id="PS51294"/>
    </source>
</evidence>
<evidence type="ECO:0000256" key="2">
    <source>
        <dbReference type="ARBA" id="ARBA00022737"/>
    </source>
</evidence>
<comment type="subcellular location">
    <subcellularLocation>
        <location evidence="1">Nucleus</location>
    </subcellularLocation>
</comment>
<proteinExistence type="predicted"/>
<feature type="domain" description="Myb-like" evidence="5">
    <location>
        <begin position="1"/>
        <end position="27"/>
    </location>
</feature>
<evidence type="ECO:0000313" key="7">
    <source>
        <dbReference type="EMBL" id="CAH2061647.1"/>
    </source>
</evidence>
<keyword evidence="8" id="KW-1185">Reference proteome</keyword>
<keyword evidence="2" id="KW-0677">Repeat</keyword>
<accession>A0AAU9S879</accession>
<evidence type="ECO:0000256" key="4">
    <source>
        <dbReference type="ARBA" id="ARBA00023242"/>
    </source>
</evidence>
<keyword evidence="4" id="KW-0539">Nucleus</keyword>
<dbReference type="PROSITE" id="PS51294">
    <property type="entry name" value="HTH_MYB"/>
    <property type="match status" value="1"/>
</dbReference>
<dbReference type="PROSITE" id="PS50090">
    <property type="entry name" value="MYB_LIKE"/>
    <property type="match status" value="1"/>
</dbReference>
<dbReference type="PANTHER" id="PTHR47994:SF5">
    <property type="entry name" value="F14D16.11-RELATED"/>
    <property type="match status" value="1"/>
</dbReference>
<dbReference type="InterPro" id="IPR015495">
    <property type="entry name" value="Myb_TF_plants"/>
</dbReference>
<evidence type="ECO:0000313" key="8">
    <source>
        <dbReference type="Proteomes" id="UP000836841"/>
    </source>
</evidence>
<evidence type="ECO:0000256" key="3">
    <source>
        <dbReference type="ARBA" id="ARBA00023125"/>
    </source>
</evidence>
<dbReference type="InterPro" id="IPR009057">
    <property type="entry name" value="Homeodomain-like_sf"/>
</dbReference>
<dbReference type="InterPro" id="IPR017930">
    <property type="entry name" value="Myb_dom"/>
</dbReference>
<dbReference type="Proteomes" id="UP000836841">
    <property type="component" value="Chromosome 4"/>
</dbReference>
<keyword evidence="3" id="KW-0238">DNA-binding</keyword>
<dbReference type="CDD" id="cd00167">
    <property type="entry name" value="SANT"/>
    <property type="match status" value="1"/>
</dbReference>
<dbReference type="InterPro" id="IPR001005">
    <property type="entry name" value="SANT/Myb"/>
</dbReference>
<dbReference type="AlphaFoldDB" id="A0AAU9S879"/>
<sequence>MGRWSVIAGRLPGRTDNEIKNYWNTHIRRKLIKRGIDPTTHRPLLMLQESVSQHSKPHLDPTTSTFDISFTSSPKESFAFLRKNSVETFFTLNEEKGECPVVEEMIPELNLELRISLPYDHPQSSRNGSLGLTNKRDNEMLCSWI</sequence>
<protein>
    <submittedName>
        <fullName evidence="7">Uncharacterized protein</fullName>
    </submittedName>
</protein>
<gene>
    <name evidence="7" type="ORF">TAV2_LOCUS12908</name>
</gene>
<reference evidence="7 8" key="1">
    <citation type="submission" date="2022-03" db="EMBL/GenBank/DDBJ databases">
        <authorList>
            <person name="Nunn A."/>
            <person name="Chopra R."/>
            <person name="Nunn A."/>
            <person name="Contreras Garrido A."/>
        </authorList>
    </citation>
    <scope>NUCLEOTIDE SEQUENCE [LARGE SCALE GENOMIC DNA]</scope>
</reference>
<evidence type="ECO:0000259" key="5">
    <source>
        <dbReference type="PROSITE" id="PS50090"/>
    </source>
</evidence>
<dbReference type="EMBL" id="OU466860">
    <property type="protein sequence ID" value="CAH2061647.1"/>
    <property type="molecule type" value="Genomic_DNA"/>
</dbReference>
<name>A0AAU9S879_THLAR</name>
<organism evidence="7 8">
    <name type="scientific">Thlaspi arvense</name>
    <name type="common">Field penny-cress</name>
    <dbReference type="NCBI Taxonomy" id="13288"/>
    <lineage>
        <taxon>Eukaryota</taxon>
        <taxon>Viridiplantae</taxon>
        <taxon>Streptophyta</taxon>
        <taxon>Embryophyta</taxon>
        <taxon>Tracheophyta</taxon>
        <taxon>Spermatophyta</taxon>
        <taxon>Magnoliopsida</taxon>
        <taxon>eudicotyledons</taxon>
        <taxon>Gunneridae</taxon>
        <taxon>Pentapetalae</taxon>
        <taxon>rosids</taxon>
        <taxon>malvids</taxon>
        <taxon>Brassicales</taxon>
        <taxon>Brassicaceae</taxon>
        <taxon>Thlaspideae</taxon>
        <taxon>Thlaspi</taxon>
    </lineage>
</organism>